<evidence type="ECO:0000313" key="1">
    <source>
        <dbReference type="EMBL" id="KAK6333764.1"/>
    </source>
</evidence>
<protein>
    <submittedName>
        <fullName evidence="1">Uncharacterized protein</fullName>
    </submittedName>
</protein>
<accession>A0AAV9U3T8</accession>
<dbReference type="AlphaFoldDB" id="A0AAV9U3T8"/>
<keyword evidence="2" id="KW-1185">Reference proteome</keyword>
<name>A0AAV9U3T8_9PEZI</name>
<dbReference type="Proteomes" id="UP001373714">
    <property type="component" value="Unassembled WGS sequence"/>
</dbReference>
<sequence>MSRPFSFPRWDNGPNSNGLLANLCRNVVNDFDRYYQEFRRRLGVDEIGPMEHIGLNSNRIAPAIIAPAIITPSNPEPQWEEEDVFRTEFLDNLKARYAASQQGIHDSWDPSLGVIGSGDGPWDVPGRNLHNQPRTYTGRCKYYTGNGARCLENVKSKYSRYCVFHHVVTPGGRIFNSTGEPPAQMRPRPFGGDPGLTTSPFDSYSRFDRSQPWRMGTDPRSAAYRAATDDLQLQSINRLQQRWNEVNGGYRSPINGNNTLSLSPQDLVLVGPNGPELTTSQAAEIFIRELDTDYRPFYLKCSVCHQIYNDPVYFWHPQTNQLCISCRGCVGSLCDNPPTYTGSDNYSAIVVRETLSRDDFN</sequence>
<reference evidence="1 2" key="1">
    <citation type="submission" date="2019-10" db="EMBL/GenBank/DDBJ databases">
        <authorList>
            <person name="Palmer J.M."/>
        </authorList>
    </citation>
    <scope>NUCLEOTIDE SEQUENCE [LARGE SCALE GENOMIC DNA]</scope>
    <source>
        <strain evidence="1 2">TWF730</strain>
    </source>
</reference>
<organism evidence="1 2">
    <name type="scientific">Orbilia blumenaviensis</name>
    <dbReference type="NCBI Taxonomy" id="1796055"/>
    <lineage>
        <taxon>Eukaryota</taxon>
        <taxon>Fungi</taxon>
        <taxon>Dikarya</taxon>
        <taxon>Ascomycota</taxon>
        <taxon>Pezizomycotina</taxon>
        <taxon>Orbiliomycetes</taxon>
        <taxon>Orbiliales</taxon>
        <taxon>Orbiliaceae</taxon>
        <taxon>Orbilia</taxon>
    </lineage>
</organism>
<gene>
    <name evidence="1" type="ORF">TWF730_003947</name>
</gene>
<dbReference type="EMBL" id="JAVHNS010000016">
    <property type="protein sequence ID" value="KAK6333764.1"/>
    <property type="molecule type" value="Genomic_DNA"/>
</dbReference>
<evidence type="ECO:0000313" key="2">
    <source>
        <dbReference type="Proteomes" id="UP001373714"/>
    </source>
</evidence>
<comment type="caution">
    <text evidence="1">The sequence shown here is derived from an EMBL/GenBank/DDBJ whole genome shotgun (WGS) entry which is preliminary data.</text>
</comment>
<proteinExistence type="predicted"/>